<organism evidence="1 2">
    <name type="scientific">Goodea atripinnis</name>
    <dbReference type="NCBI Taxonomy" id="208336"/>
    <lineage>
        <taxon>Eukaryota</taxon>
        <taxon>Metazoa</taxon>
        <taxon>Chordata</taxon>
        <taxon>Craniata</taxon>
        <taxon>Vertebrata</taxon>
        <taxon>Euteleostomi</taxon>
        <taxon>Actinopterygii</taxon>
        <taxon>Neopterygii</taxon>
        <taxon>Teleostei</taxon>
        <taxon>Neoteleostei</taxon>
        <taxon>Acanthomorphata</taxon>
        <taxon>Ovalentaria</taxon>
        <taxon>Atherinomorphae</taxon>
        <taxon>Cyprinodontiformes</taxon>
        <taxon>Goodeidae</taxon>
        <taxon>Goodea</taxon>
    </lineage>
</organism>
<sequence>MVERQNLDSRVKLKENTREIDLKKECEKETERGTEAEPSCLLCLPAVKFLHCLFFPSLPLLGQYTLRNKPLSVSLKHTHTHTHIYKVRKTTDPLWNNRSEVSWQGWTSLICTFC</sequence>
<protein>
    <submittedName>
        <fullName evidence="1">Uncharacterized protein</fullName>
    </submittedName>
</protein>
<evidence type="ECO:0000313" key="1">
    <source>
        <dbReference type="EMBL" id="MEQ2183728.1"/>
    </source>
</evidence>
<comment type="caution">
    <text evidence="1">The sequence shown here is derived from an EMBL/GenBank/DDBJ whole genome shotgun (WGS) entry which is preliminary data.</text>
</comment>
<reference evidence="1 2" key="1">
    <citation type="submission" date="2021-06" db="EMBL/GenBank/DDBJ databases">
        <authorList>
            <person name="Palmer J.M."/>
        </authorList>
    </citation>
    <scope>NUCLEOTIDE SEQUENCE [LARGE SCALE GENOMIC DNA]</scope>
    <source>
        <strain evidence="1 2">GA_2019</strain>
        <tissue evidence="1">Muscle</tissue>
    </source>
</reference>
<name>A0ABV0PJY6_9TELE</name>
<gene>
    <name evidence="1" type="ORF">GOODEAATRI_000992</name>
</gene>
<dbReference type="Proteomes" id="UP001476798">
    <property type="component" value="Unassembled WGS sequence"/>
</dbReference>
<evidence type="ECO:0000313" key="2">
    <source>
        <dbReference type="Proteomes" id="UP001476798"/>
    </source>
</evidence>
<dbReference type="EMBL" id="JAHRIO010079993">
    <property type="protein sequence ID" value="MEQ2183728.1"/>
    <property type="molecule type" value="Genomic_DNA"/>
</dbReference>
<proteinExistence type="predicted"/>
<accession>A0ABV0PJY6</accession>
<keyword evidence="2" id="KW-1185">Reference proteome</keyword>